<dbReference type="EMBL" id="JBEYBN010000035">
    <property type="protein sequence ID" value="MEU2269347.1"/>
    <property type="molecule type" value="Genomic_DNA"/>
</dbReference>
<evidence type="ECO:0000256" key="3">
    <source>
        <dbReference type="ARBA" id="ARBA00022842"/>
    </source>
</evidence>
<evidence type="ECO:0000256" key="1">
    <source>
        <dbReference type="ARBA" id="ARBA00001946"/>
    </source>
</evidence>
<reference evidence="4 5" key="1">
    <citation type="submission" date="2024-06" db="EMBL/GenBank/DDBJ databases">
        <title>The Natural Products Discovery Center: Release of the First 8490 Sequenced Strains for Exploring Actinobacteria Biosynthetic Diversity.</title>
        <authorList>
            <person name="Kalkreuter E."/>
            <person name="Kautsar S.A."/>
            <person name="Yang D."/>
            <person name="Bader C.D."/>
            <person name="Teijaro C.N."/>
            <person name="Fluegel L."/>
            <person name="Davis C.M."/>
            <person name="Simpson J.R."/>
            <person name="Lauterbach L."/>
            <person name="Steele A.D."/>
            <person name="Gui C."/>
            <person name="Meng S."/>
            <person name="Li G."/>
            <person name="Viehrig K."/>
            <person name="Ye F."/>
            <person name="Su P."/>
            <person name="Kiefer A.F."/>
            <person name="Nichols A."/>
            <person name="Cepeda A.J."/>
            <person name="Yan W."/>
            <person name="Fan B."/>
            <person name="Jiang Y."/>
            <person name="Adhikari A."/>
            <person name="Zheng C.-J."/>
            <person name="Schuster L."/>
            <person name="Cowan T.M."/>
            <person name="Smanski M.J."/>
            <person name="Chevrette M.G."/>
            <person name="De Carvalho L.P.S."/>
            <person name="Shen B."/>
        </authorList>
    </citation>
    <scope>NUCLEOTIDE SEQUENCE [LARGE SCALE GENOMIC DNA]</scope>
    <source>
        <strain evidence="4 5">NPDC019583</strain>
    </source>
</reference>
<dbReference type="SFLD" id="SFLDG01129">
    <property type="entry name" value="C1.5:_HAD__Beta-PGM__Phosphata"/>
    <property type="match status" value="1"/>
</dbReference>
<dbReference type="Pfam" id="PF00702">
    <property type="entry name" value="Hydrolase"/>
    <property type="match status" value="1"/>
</dbReference>
<dbReference type="PANTHER" id="PTHR46470">
    <property type="entry name" value="N-ACYLNEURAMINATE-9-PHOSPHATASE"/>
    <property type="match status" value="1"/>
</dbReference>
<evidence type="ECO:0000313" key="5">
    <source>
        <dbReference type="Proteomes" id="UP001550603"/>
    </source>
</evidence>
<name>A0ABV2XZZ4_9ACTN</name>
<keyword evidence="3" id="KW-0460">Magnesium</keyword>
<proteinExistence type="predicted"/>
<comment type="caution">
    <text evidence="4">The sequence shown here is derived from an EMBL/GenBank/DDBJ whole genome shotgun (WGS) entry which is preliminary data.</text>
</comment>
<dbReference type="InterPro" id="IPR006439">
    <property type="entry name" value="HAD-SF_hydro_IA"/>
</dbReference>
<evidence type="ECO:0000256" key="2">
    <source>
        <dbReference type="ARBA" id="ARBA00022801"/>
    </source>
</evidence>
<dbReference type="NCBIfam" id="TIGR01549">
    <property type="entry name" value="HAD-SF-IA-v1"/>
    <property type="match status" value="1"/>
</dbReference>
<gene>
    <name evidence="4" type="ORF">ABZ568_23675</name>
</gene>
<protein>
    <submittedName>
        <fullName evidence="4">HAD family hydrolase</fullName>
        <ecNumber evidence="4">3.1.3.-</ecNumber>
    </submittedName>
</protein>
<dbReference type="Gene3D" id="3.40.50.1000">
    <property type="entry name" value="HAD superfamily/HAD-like"/>
    <property type="match status" value="1"/>
</dbReference>
<dbReference type="PANTHER" id="PTHR46470:SF4">
    <property type="entry name" value="5-AMINO-6-(5-PHOSPHO-D-RIBITYLAMINO)URACIL PHOSPHATASE YIGB"/>
    <property type="match status" value="1"/>
</dbReference>
<dbReference type="InterPro" id="IPR023214">
    <property type="entry name" value="HAD_sf"/>
</dbReference>
<dbReference type="EC" id="3.1.3.-" evidence="4"/>
<evidence type="ECO:0000313" key="4">
    <source>
        <dbReference type="EMBL" id="MEU2269347.1"/>
    </source>
</evidence>
<accession>A0ABV2XZZ4</accession>
<dbReference type="GO" id="GO:0016787">
    <property type="term" value="F:hydrolase activity"/>
    <property type="evidence" value="ECO:0007669"/>
    <property type="project" value="UniProtKB-KW"/>
</dbReference>
<organism evidence="4 5">
    <name type="scientific">Streptomyces olindensis</name>
    <dbReference type="NCBI Taxonomy" id="358823"/>
    <lineage>
        <taxon>Bacteria</taxon>
        <taxon>Bacillati</taxon>
        <taxon>Actinomycetota</taxon>
        <taxon>Actinomycetes</taxon>
        <taxon>Kitasatosporales</taxon>
        <taxon>Streptomycetaceae</taxon>
        <taxon>Streptomyces</taxon>
    </lineage>
</organism>
<keyword evidence="5" id="KW-1185">Reference proteome</keyword>
<dbReference type="Gene3D" id="1.10.150.520">
    <property type="match status" value="1"/>
</dbReference>
<dbReference type="RefSeq" id="WP_359790661.1">
    <property type="nucleotide sequence ID" value="NZ_JBEYBN010000035.1"/>
</dbReference>
<dbReference type="InterPro" id="IPR036412">
    <property type="entry name" value="HAD-like_sf"/>
</dbReference>
<dbReference type="InterPro" id="IPR051400">
    <property type="entry name" value="HAD-like_hydrolase"/>
</dbReference>
<sequence>MPLLLLDLDNTLVDRDAAFRAAVTDFLAEHHLPTSDLTWVMAIDAGGYTARGEVAAALTDRYGGVVPTTAIRALLDSGAADRVVLADSAREALGLAAADGWTCAIVTNGRTTQQEAKIRKTGLDRLVHGWVVSEAVGHKKPAPEIFQAAADAVGVPLPGSWVIGDSPHADIAGAHALGLRSVWVTDGRAWTQDPYRPTHIAEDVASAINHAIRTSG</sequence>
<dbReference type="SFLD" id="SFLDS00003">
    <property type="entry name" value="Haloacid_Dehalogenase"/>
    <property type="match status" value="1"/>
</dbReference>
<keyword evidence="2 4" id="KW-0378">Hydrolase</keyword>
<dbReference type="Proteomes" id="UP001550603">
    <property type="component" value="Unassembled WGS sequence"/>
</dbReference>
<comment type="cofactor">
    <cofactor evidence="1">
        <name>Mg(2+)</name>
        <dbReference type="ChEBI" id="CHEBI:18420"/>
    </cofactor>
</comment>
<dbReference type="SUPFAM" id="SSF56784">
    <property type="entry name" value="HAD-like"/>
    <property type="match status" value="1"/>
</dbReference>